<evidence type="ECO:0000313" key="5">
    <source>
        <dbReference type="Proteomes" id="UP000648239"/>
    </source>
</evidence>
<feature type="region of interest" description="Disordered" evidence="1">
    <location>
        <begin position="208"/>
        <end position="244"/>
    </location>
</feature>
<accession>A0A8J7C2M7</accession>
<dbReference type="SUPFAM" id="SSF48695">
    <property type="entry name" value="Multiheme cytochromes"/>
    <property type="match status" value="1"/>
</dbReference>
<dbReference type="Proteomes" id="UP000648239">
    <property type="component" value="Unassembled WGS sequence"/>
</dbReference>
<proteinExistence type="predicted"/>
<feature type="compositionally biased region" description="Basic and acidic residues" evidence="1">
    <location>
        <begin position="225"/>
        <end position="244"/>
    </location>
</feature>
<name>A0A8J7C2M7_9BACT</name>
<feature type="domain" description="Doubled CXXCH motif" evidence="3">
    <location>
        <begin position="129"/>
        <end position="170"/>
    </location>
</feature>
<keyword evidence="2" id="KW-1133">Transmembrane helix</keyword>
<sequence>MKENEEQQELGQDLLPGWSALVVMLMIFGLLTVITLMTLLRGSDDHIDPETEGRVAYGPEDFPEIDFEMQLQPHVQEAVAGDEAGVFTVPPPPFSEDYIFPCTECHADLEVNTEPRELVDMHDDIVLDHGPAERWCLDCHNANDRDHLRLVNGTLVRFEESYKLCGQCHGTIFRDWREGIHGRRRGYWDGAKEYLLCAHCHNPHAPKFQAMKPLPPPVRPQFLRTHTDPEEPEKETADTEEVHE</sequence>
<feature type="transmembrane region" description="Helical" evidence="2">
    <location>
        <begin position="20"/>
        <end position="40"/>
    </location>
</feature>
<gene>
    <name evidence="4" type="ORF">IFK94_14285</name>
</gene>
<reference evidence="4 5" key="1">
    <citation type="submission" date="2020-08" db="EMBL/GenBank/DDBJ databases">
        <title>Acidobacteriota in marine sediments use diverse sulfur dissimilation pathways.</title>
        <authorList>
            <person name="Wasmund K."/>
        </authorList>
    </citation>
    <scope>NUCLEOTIDE SEQUENCE [LARGE SCALE GENOMIC DNA]</scope>
    <source>
        <strain evidence="4">MAG AM4</strain>
    </source>
</reference>
<dbReference type="AlphaFoldDB" id="A0A8J7C2M7"/>
<keyword evidence="2" id="KW-0472">Membrane</keyword>
<protein>
    <recommendedName>
        <fullName evidence="3">Doubled CXXCH motif domain-containing protein</fullName>
    </recommendedName>
</protein>
<evidence type="ECO:0000256" key="2">
    <source>
        <dbReference type="SAM" id="Phobius"/>
    </source>
</evidence>
<evidence type="ECO:0000256" key="1">
    <source>
        <dbReference type="SAM" id="MobiDB-lite"/>
    </source>
</evidence>
<dbReference type="InterPro" id="IPR036280">
    <property type="entry name" value="Multihaem_cyt_sf"/>
</dbReference>
<dbReference type="InterPro" id="IPR010177">
    <property type="entry name" value="Paired_CXXCH_1"/>
</dbReference>
<dbReference type="Gene3D" id="1.10.1130.10">
    <property type="entry name" value="Flavocytochrome C3, Chain A"/>
    <property type="match status" value="1"/>
</dbReference>
<dbReference type="EMBL" id="JACXWD010000072">
    <property type="protein sequence ID" value="MBD3869285.1"/>
    <property type="molecule type" value="Genomic_DNA"/>
</dbReference>
<comment type="caution">
    <text evidence="4">The sequence shown here is derived from an EMBL/GenBank/DDBJ whole genome shotgun (WGS) entry which is preliminary data.</text>
</comment>
<keyword evidence="2" id="KW-0812">Transmembrane</keyword>
<evidence type="ECO:0000313" key="4">
    <source>
        <dbReference type="EMBL" id="MBD3869285.1"/>
    </source>
</evidence>
<dbReference type="Pfam" id="PF09699">
    <property type="entry name" value="Paired_CXXCH_1"/>
    <property type="match status" value="1"/>
</dbReference>
<evidence type="ECO:0000259" key="3">
    <source>
        <dbReference type="Pfam" id="PF09699"/>
    </source>
</evidence>
<organism evidence="4 5">
    <name type="scientific">Candidatus Polarisedimenticola svalbardensis</name>
    <dbReference type="NCBI Taxonomy" id="2886004"/>
    <lineage>
        <taxon>Bacteria</taxon>
        <taxon>Pseudomonadati</taxon>
        <taxon>Acidobacteriota</taxon>
        <taxon>Candidatus Polarisedimenticolia</taxon>
        <taxon>Candidatus Polarisedimenticolales</taxon>
        <taxon>Candidatus Polarisedimenticolaceae</taxon>
        <taxon>Candidatus Polarisedimenticola</taxon>
    </lineage>
</organism>